<feature type="domain" description="FCP1 homology" evidence="2">
    <location>
        <begin position="1067"/>
        <end position="1197"/>
    </location>
</feature>
<dbReference type="OrthoDB" id="277011at2759"/>
<evidence type="ECO:0000256" key="1">
    <source>
        <dbReference type="SAM" id="MobiDB-lite"/>
    </source>
</evidence>
<feature type="compositionally biased region" description="Polar residues" evidence="1">
    <location>
        <begin position="162"/>
        <end position="177"/>
    </location>
</feature>
<dbReference type="Gene3D" id="3.40.50.1000">
    <property type="entry name" value="HAD superfamily/HAD-like"/>
    <property type="match status" value="1"/>
</dbReference>
<dbReference type="SMART" id="SM00577">
    <property type="entry name" value="CPDc"/>
    <property type="match status" value="1"/>
</dbReference>
<accession>A0A8J8P3G4</accession>
<organism evidence="3 4">
    <name type="scientific">Halteria grandinella</name>
    <dbReference type="NCBI Taxonomy" id="5974"/>
    <lineage>
        <taxon>Eukaryota</taxon>
        <taxon>Sar</taxon>
        <taxon>Alveolata</taxon>
        <taxon>Ciliophora</taxon>
        <taxon>Intramacronucleata</taxon>
        <taxon>Spirotrichea</taxon>
        <taxon>Stichotrichia</taxon>
        <taxon>Sporadotrichida</taxon>
        <taxon>Halteriidae</taxon>
        <taxon>Halteria</taxon>
    </lineage>
</organism>
<feature type="compositionally biased region" description="Polar residues" evidence="1">
    <location>
        <begin position="875"/>
        <end position="893"/>
    </location>
</feature>
<dbReference type="PANTHER" id="PTHR12210">
    <property type="entry name" value="DULLARD PROTEIN PHOSPHATASE"/>
    <property type="match status" value="1"/>
</dbReference>
<dbReference type="CDD" id="cd07521">
    <property type="entry name" value="HAD_FCP1-like"/>
    <property type="match status" value="1"/>
</dbReference>
<dbReference type="InterPro" id="IPR004274">
    <property type="entry name" value="FCP1_dom"/>
</dbReference>
<dbReference type="Proteomes" id="UP000785679">
    <property type="component" value="Unassembled WGS sequence"/>
</dbReference>
<feature type="region of interest" description="Disordered" evidence="1">
    <location>
        <begin position="562"/>
        <end position="638"/>
    </location>
</feature>
<comment type="caution">
    <text evidence="3">The sequence shown here is derived from an EMBL/GenBank/DDBJ whole genome shotgun (WGS) entry which is preliminary data.</text>
</comment>
<protein>
    <recommendedName>
        <fullName evidence="2">FCP1 homology domain-containing protein</fullName>
    </recommendedName>
</protein>
<feature type="compositionally biased region" description="Low complexity" evidence="1">
    <location>
        <begin position="241"/>
        <end position="257"/>
    </location>
</feature>
<dbReference type="SUPFAM" id="SSF56784">
    <property type="entry name" value="HAD-like"/>
    <property type="match status" value="1"/>
</dbReference>
<evidence type="ECO:0000259" key="2">
    <source>
        <dbReference type="PROSITE" id="PS50969"/>
    </source>
</evidence>
<reference evidence="3" key="1">
    <citation type="submission" date="2019-06" db="EMBL/GenBank/DDBJ databases">
        <authorList>
            <person name="Zheng W."/>
        </authorList>
    </citation>
    <scope>NUCLEOTIDE SEQUENCE</scope>
    <source>
        <strain evidence="3">QDHG01</strain>
    </source>
</reference>
<evidence type="ECO:0000313" key="4">
    <source>
        <dbReference type="Proteomes" id="UP000785679"/>
    </source>
</evidence>
<feature type="compositionally biased region" description="Polar residues" evidence="1">
    <location>
        <begin position="1035"/>
        <end position="1055"/>
    </location>
</feature>
<proteinExistence type="predicted"/>
<dbReference type="Pfam" id="PF03031">
    <property type="entry name" value="NIF"/>
    <property type="match status" value="1"/>
</dbReference>
<dbReference type="PROSITE" id="PS50969">
    <property type="entry name" value="FCP1"/>
    <property type="match status" value="1"/>
</dbReference>
<sequence length="1311" mass="146524">MLENSSYHEGTASPIELKIVQEAVDRQVQDEVIKQSAQKFYLKLLNASGSALNLIDEDNFEQIQSPILQSEANMEAPQRITNLGSPGKQVSILKPSLITYARNTALQNNQIGKDEYTAATQRKDLEKGAQTGVSYTRSPAKGNPDKGISSSPVIKINRMIISKQTNLDQGNTPSQRLPTEVETRDLSSPSKISTSTQQPIVQNLKAQRNSHQPKPSSQIPIGSQSGTNSSTARQSKFDMIQSSCSSSPKPQSSKVSSLPAKIQKAPTPKLTKNGKENNQMMNNQRATPMSQQQFIEQQKQTVKPPQTINYIAAQLNIGHTPHAQAGGDRGSRQTAQLSGIIKAPLQKVSTSTPSKKHSANKTITIQDHQQYFHKANLNHTLTSLHTPQSALDSLMTAHRANLTTSNFYQAQKWSQNHFTETSSSPVEMPPIPTLASDTFSLHSHKQFQRTGDFLPDSNTPANEISPIKSLIPKISEGAASSQSMSILKPRFPTQVMPPKKATDVTTANSSYNQYNDEANERREEIHIELTGRDKDKLRSSNILIEQGSQQMMRVSALPDTYAKSMMPSPQKLPASVPTRSLMNSPAKRPPSKQSNISTTTTAAKAQKKQSNQDLQRQQQPLQQSVKKPASITPSSSKKNLLPLSSPVYNLLMEEDKLLVRTMDSLKRRAKLEFSLKEISRAMKELVDHSQSQQVQQSGYQYGGYHMNETLSMPALVRQHTRVQYLSFSFLRALEEDLLKTSQPLTQLDQNSTQGILLNALDYLRRNLRCIAELFNLDMSTQNNSENSASMDQQIASKSENKIKLRQNTSIAIAFLKKLTRLSKAYQERFRDFVPILNNIEMEGVMQSQVSQSKVKEQIRRALKAIKIREGKQGDQIPSQRTSLAPTEKNTPQSMKDADPQFPSPQKLEISRSALFSLHKCAQLDQADLNDTLRISQQKTTDSNGSNFLNGTPVQPSEIVKNSVQQLRQMTESPDAKQSDFPKSLASTHDSRKTGNIKDLSFEINGTPQKPRDASHKNFTVHKGSPGKLGIKPEQRTTPSTRTTPNQSPLRGPNQTSKREPYLPAELPRGLEYTLVLDLDETLIHFDPKYRNYKARPGALKFLQELYNSYELVVFTAGLKDYADWILNDFDRDHTKFRNGIYMKDLSKLGRDLSKTIIIDNLSENFMAQPDNGIHIKGFYHDMGDRELDKLAPFLKGLVQRKVPDVRSELGSLRHHHHHVSYTGSPVRPTKVGGVGAPHQYFNQGEIIGHHAQYANSGSKQHRANIYSQPKLLMASPSKGSQPMMLLNPSHLSQHTLLSAFNNNNQYPLFQR</sequence>
<dbReference type="InterPro" id="IPR036412">
    <property type="entry name" value="HAD-like_sf"/>
</dbReference>
<keyword evidence="4" id="KW-1185">Reference proteome</keyword>
<feature type="region of interest" description="Disordered" evidence="1">
    <location>
        <begin position="963"/>
        <end position="1060"/>
    </location>
</feature>
<feature type="region of interest" description="Disordered" evidence="1">
    <location>
        <begin position="866"/>
        <end position="904"/>
    </location>
</feature>
<feature type="region of interest" description="Disordered" evidence="1">
    <location>
        <begin position="122"/>
        <end position="276"/>
    </location>
</feature>
<gene>
    <name evidence="3" type="ORF">FGO68_gene6899</name>
</gene>
<dbReference type="EMBL" id="RRYP01001111">
    <property type="protein sequence ID" value="TNV86397.1"/>
    <property type="molecule type" value="Genomic_DNA"/>
</dbReference>
<dbReference type="InterPro" id="IPR050365">
    <property type="entry name" value="TIM50"/>
</dbReference>
<dbReference type="InterPro" id="IPR023214">
    <property type="entry name" value="HAD_sf"/>
</dbReference>
<feature type="compositionally biased region" description="Polar residues" evidence="1">
    <location>
        <begin position="186"/>
        <end position="234"/>
    </location>
</feature>
<name>A0A8J8P3G4_HALGN</name>
<feature type="compositionally biased region" description="Low complexity" evidence="1">
    <location>
        <begin position="598"/>
        <end position="638"/>
    </location>
</feature>
<evidence type="ECO:0000313" key="3">
    <source>
        <dbReference type="EMBL" id="TNV86397.1"/>
    </source>
</evidence>